<proteinExistence type="predicted"/>
<organism evidence="1 2">
    <name type="scientific">Trema orientale</name>
    <name type="common">Charcoal tree</name>
    <name type="synonym">Celtis orientalis</name>
    <dbReference type="NCBI Taxonomy" id="63057"/>
    <lineage>
        <taxon>Eukaryota</taxon>
        <taxon>Viridiplantae</taxon>
        <taxon>Streptophyta</taxon>
        <taxon>Embryophyta</taxon>
        <taxon>Tracheophyta</taxon>
        <taxon>Spermatophyta</taxon>
        <taxon>Magnoliopsida</taxon>
        <taxon>eudicotyledons</taxon>
        <taxon>Gunneridae</taxon>
        <taxon>Pentapetalae</taxon>
        <taxon>rosids</taxon>
        <taxon>fabids</taxon>
        <taxon>Rosales</taxon>
        <taxon>Cannabaceae</taxon>
        <taxon>Trema</taxon>
    </lineage>
</organism>
<gene>
    <name evidence="1" type="ORF">TorRG33x02_077020</name>
</gene>
<dbReference type="InParanoid" id="A0A2P5FF70"/>
<name>A0A2P5FF70_TREOI</name>
<dbReference type="AlphaFoldDB" id="A0A2P5FF70"/>
<accession>A0A2P5FF70</accession>
<reference evidence="2" key="1">
    <citation type="submission" date="2016-06" db="EMBL/GenBank/DDBJ databases">
        <title>Parallel loss of symbiosis genes in relatives of nitrogen-fixing non-legume Parasponia.</title>
        <authorList>
            <person name="Van Velzen R."/>
            <person name="Holmer R."/>
            <person name="Bu F."/>
            <person name="Rutten L."/>
            <person name="Van Zeijl A."/>
            <person name="Liu W."/>
            <person name="Santuari L."/>
            <person name="Cao Q."/>
            <person name="Sharma T."/>
            <person name="Shen D."/>
            <person name="Roswanjaya Y."/>
            <person name="Wardhani T."/>
            <person name="Kalhor M.S."/>
            <person name="Jansen J."/>
            <person name="Van den Hoogen J."/>
            <person name="Gungor B."/>
            <person name="Hartog M."/>
            <person name="Hontelez J."/>
            <person name="Verver J."/>
            <person name="Yang W.-C."/>
            <person name="Schijlen E."/>
            <person name="Repin R."/>
            <person name="Schilthuizen M."/>
            <person name="Schranz E."/>
            <person name="Heidstra R."/>
            <person name="Miyata K."/>
            <person name="Fedorova E."/>
            <person name="Kohlen W."/>
            <person name="Bisseling T."/>
            <person name="Smit S."/>
            <person name="Geurts R."/>
        </authorList>
    </citation>
    <scope>NUCLEOTIDE SEQUENCE [LARGE SCALE GENOMIC DNA]</scope>
    <source>
        <strain evidence="2">cv. RG33-2</strain>
    </source>
</reference>
<protein>
    <submittedName>
        <fullName evidence="1">Uncharacterized protein</fullName>
    </submittedName>
</protein>
<comment type="caution">
    <text evidence="1">The sequence shown here is derived from an EMBL/GenBank/DDBJ whole genome shotgun (WGS) entry which is preliminary data.</text>
</comment>
<dbReference type="EMBL" id="JXTC01000038">
    <property type="protein sequence ID" value="PON96429.1"/>
    <property type="molecule type" value="Genomic_DNA"/>
</dbReference>
<keyword evidence="2" id="KW-1185">Reference proteome</keyword>
<evidence type="ECO:0000313" key="2">
    <source>
        <dbReference type="Proteomes" id="UP000237000"/>
    </source>
</evidence>
<evidence type="ECO:0000313" key="1">
    <source>
        <dbReference type="EMBL" id="PON96429.1"/>
    </source>
</evidence>
<dbReference type="Proteomes" id="UP000237000">
    <property type="component" value="Unassembled WGS sequence"/>
</dbReference>
<dbReference type="OrthoDB" id="10413030at2759"/>
<sequence>MDLAFIKYYRGNEEIYHLRDGELVFSAFMASDLVSSALVANRTRKRRMMLYENHHRKSAFWPKTTPVFPVVLDEAAMIEYRQVLVYFSVSNMKSLPL</sequence>